<keyword evidence="1" id="KW-0175">Coiled coil</keyword>
<reference evidence="3" key="1">
    <citation type="submission" date="2018-06" db="EMBL/GenBank/DDBJ databases">
        <authorList>
            <person name="Zhirakovskaya E."/>
        </authorList>
    </citation>
    <scope>NUCLEOTIDE SEQUENCE</scope>
</reference>
<dbReference type="SMART" id="SM00327">
    <property type="entry name" value="VWA"/>
    <property type="match status" value="1"/>
</dbReference>
<protein>
    <recommendedName>
        <fullName evidence="2">VWFA domain-containing protein</fullName>
    </recommendedName>
</protein>
<dbReference type="Gene3D" id="3.40.50.410">
    <property type="entry name" value="von Willebrand factor, type A domain"/>
    <property type="match status" value="1"/>
</dbReference>
<sequence length="829" mass="92697">MSRPARISLPFSERVNSPANSMGWVVFFILSLFLSGCSHQHSKSLERQLIHRSLDKHPAWITQLPANAEYFYALGISTDAPSLKQGRLLAAKNAVVEVSNYLGLRASGRLEIRSTELTTRILNEVSITTSVDLKRSRLSQMYYEEFRYEDAEEQAHTFDVYILLRIPMADLQREQKRQQLKKNEMQKEAEAISLEAQQHLNEGNLPLAWQKWMLALRLIDEEVDSRVSLLQVYKALLTAVEGINLSVTGEEVDNHRIISRAFFSGKSADVPLKDLSLHMRFLKNHQAGKVRNTDQSGQVASEMSSLAGKGLQVRLLMSPYAVDFTGLSSATVQKIQFLKTMLENKVAQYGDVPAKANGAMPVSGPVTGHKTGALAAVQAAQGSRQSNSTYAGDEARVNIDASSNNPYILLGNKQRYNLTIKVDISATQGEGSKRLPLNLAVVIDKSGSMNSDGKFDYTKKATEFLIDHLTHQDYLSIIAYSTEVEVVVPAELVSSKALLKHHLNEVEAEGMTNLSGGLFEGHTQVSKHLNKNAINSILLLSDGIANRGITNIKNIIPYVKRYSEEGIGVSVLGVGDDYNDKFMIELAENSKGNYYYIKNPEDIPGIFSQELTRLINVAAQNISITVKLKDGVHIENSFGRSYTLPAKNTYEFRLGDLNVDDRGVLLLDLSLPAGIQDAKETVEMEVSYNDVAGTGRISTRKNLTVTYTRDVKQYEAAKNTAVDKYIVLTRSIEELERVLESLDRGLYEQALKNIRKTYASIEVFARGSEDAEFLQRLKLLKHFEHEILEQQESGSLHGHDEELQKNLNYKLYLEKHSHRNVNHPLHISD</sequence>
<dbReference type="Pfam" id="PF00092">
    <property type="entry name" value="VWA"/>
    <property type="match status" value="1"/>
</dbReference>
<evidence type="ECO:0000256" key="1">
    <source>
        <dbReference type="SAM" id="Coils"/>
    </source>
</evidence>
<organism evidence="3">
    <name type="scientific">hydrothermal vent metagenome</name>
    <dbReference type="NCBI Taxonomy" id="652676"/>
    <lineage>
        <taxon>unclassified sequences</taxon>
        <taxon>metagenomes</taxon>
        <taxon>ecological metagenomes</taxon>
    </lineage>
</organism>
<dbReference type="PANTHER" id="PTHR10579:SF43">
    <property type="entry name" value="ZINC FINGER (C3HC4-TYPE RING FINGER) FAMILY PROTEIN"/>
    <property type="match status" value="1"/>
</dbReference>
<dbReference type="AlphaFoldDB" id="A0A3B0XN13"/>
<dbReference type="InterPro" id="IPR002035">
    <property type="entry name" value="VWF_A"/>
</dbReference>
<accession>A0A3B0XN13</accession>
<dbReference type="InterPro" id="IPR036465">
    <property type="entry name" value="vWFA_dom_sf"/>
</dbReference>
<evidence type="ECO:0000259" key="2">
    <source>
        <dbReference type="PROSITE" id="PS50234"/>
    </source>
</evidence>
<feature type="coiled-coil region" evidence="1">
    <location>
        <begin position="168"/>
        <end position="202"/>
    </location>
</feature>
<dbReference type="InterPro" id="IPR051266">
    <property type="entry name" value="CLCR"/>
</dbReference>
<evidence type="ECO:0000313" key="3">
    <source>
        <dbReference type="EMBL" id="VAW64597.1"/>
    </source>
</evidence>
<dbReference type="PROSITE" id="PS50234">
    <property type="entry name" value="VWFA"/>
    <property type="match status" value="1"/>
</dbReference>
<dbReference type="EMBL" id="UOFI01000056">
    <property type="protein sequence ID" value="VAW64597.1"/>
    <property type="molecule type" value="Genomic_DNA"/>
</dbReference>
<dbReference type="PANTHER" id="PTHR10579">
    <property type="entry name" value="CALCIUM-ACTIVATED CHLORIDE CHANNEL REGULATOR"/>
    <property type="match status" value="1"/>
</dbReference>
<feature type="domain" description="VWFA" evidence="2">
    <location>
        <begin position="438"/>
        <end position="611"/>
    </location>
</feature>
<name>A0A3B0XN13_9ZZZZ</name>
<gene>
    <name evidence="3" type="ORF">MNBD_GAMMA09-958</name>
</gene>
<dbReference type="SUPFAM" id="SSF53300">
    <property type="entry name" value="vWA-like"/>
    <property type="match status" value="1"/>
</dbReference>
<proteinExistence type="predicted"/>